<dbReference type="SUPFAM" id="SSF51069">
    <property type="entry name" value="Carbonic anhydrase"/>
    <property type="match status" value="1"/>
</dbReference>
<dbReference type="EMBL" id="JAARWW010000003">
    <property type="protein sequence ID" value="MBC2003724.1"/>
    <property type="molecule type" value="Genomic_DNA"/>
</dbReference>
<dbReference type="EMBL" id="JAAROV010000001">
    <property type="protein sequence ID" value="MBC1315279.1"/>
    <property type="molecule type" value="Genomic_DNA"/>
</dbReference>
<evidence type="ECO:0000313" key="10">
    <source>
        <dbReference type="EMBL" id="MBC1330435.1"/>
    </source>
</evidence>
<gene>
    <name evidence="8" type="ORF">EP57_10520</name>
    <name evidence="10" type="ORF">HB759_00605</name>
    <name evidence="9" type="ORF">HB811_00725</name>
    <name evidence="11" type="ORF">HB907_05015</name>
    <name evidence="12" type="ORF">HCA55_02710</name>
    <name evidence="13" type="ORF">HCA78_08105</name>
    <name evidence="14" type="ORF">HCB06_12700</name>
    <name evidence="15" type="ORF">HCB26_00680</name>
</gene>
<sequence length="233" mass="26919">MSEPLVKWSYQGDKGPHYWGHICDEYEIAKSGKNQSPVDIHMEKVMEVQESLPLELNYKPTTYTVRRVENSVHLFPENKEQGLTFNGKRYNLIAFHGHIPSEHTLNQEYFAIEWHLVHMNEAGERLVLAIWMDEELEGSDFGELAEIFPQVFANFGIEKQISLDVSNLLPEKRAYFTYHGSLTTPPTFEGVTWIVLREATTISQEDFAAFQEVIQDTNRPLQALNDRDIHHSA</sequence>
<dbReference type="GO" id="GO:0008270">
    <property type="term" value="F:zinc ion binding"/>
    <property type="evidence" value="ECO:0007669"/>
    <property type="project" value="InterPro"/>
</dbReference>
<dbReference type="Proteomes" id="UP000543379">
    <property type="component" value="Unassembled WGS sequence"/>
</dbReference>
<evidence type="ECO:0000256" key="2">
    <source>
        <dbReference type="ARBA" id="ARBA00012925"/>
    </source>
</evidence>
<keyword evidence="16" id="KW-1185">Reference proteome</keyword>
<reference evidence="8 16" key="1">
    <citation type="submission" date="2014-05" db="EMBL/GenBank/DDBJ databases">
        <title>Novel Listeriaceae from food processing environments.</title>
        <authorList>
            <person name="den Bakker H.C."/>
        </authorList>
    </citation>
    <scope>NUCLEOTIDE SEQUENCE [LARGE SCALE GENOMIC DNA]</scope>
    <source>
        <strain evidence="8 16">FSL A5-0281</strain>
    </source>
</reference>
<dbReference type="STRING" id="1552123.EP57_10520"/>
<evidence type="ECO:0000313" key="16">
    <source>
        <dbReference type="Proteomes" id="UP000029844"/>
    </source>
</evidence>
<dbReference type="InterPro" id="IPR036398">
    <property type="entry name" value="CA_dom_sf"/>
</dbReference>
<comment type="catalytic activity">
    <reaction evidence="6">
        <text>hydrogencarbonate + H(+) = CO2 + H2O</text>
        <dbReference type="Rhea" id="RHEA:10748"/>
        <dbReference type="ChEBI" id="CHEBI:15377"/>
        <dbReference type="ChEBI" id="CHEBI:15378"/>
        <dbReference type="ChEBI" id="CHEBI:16526"/>
        <dbReference type="ChEBI" id="CHEBI:17544"/>
        <dbReference type="EC" id="4.2.1.1"/>
    </reaction>
</comment>
<evidence type="ECO:0000313" key="22">
    <source>
        <dbReference type="Proteomes" id="UP000548082"/>
    </source>
</evidence>
<evidence type="ECO:0000313" key="19">
    <source>
        <dbReference type="Proteomes" id="UP000532866"/>
    </source>
</evidence>
<dbReference type="InterPro" id="IPR041891">
    <property type="entry name" value="Alpha_CA_prokaryot-like"/>
</dbReference>
<dbReference type="EMBL" id="JNFA01000024">
    <property type="protein sequence ID" value="KGL40327.1"/>
    <property type="molecule type" value="Genomic_DNA"/>
</dbReference>
<dbReference type="EC" id="4.2.1.1" evidence="2"/>
<evidence type="ECO:0000259" key="7">
    <source>
        <dbReference type="PROSITE" id="PS51144"/>
    </source>
</evidence>
<dbReference type="SMART" id="SM01057">
    <property type="entry name" value="Carb_anhydrase"/>
    <property type="match status" value="1"/>
</dbReference>
<dbReference type="InterPro" id="IPR023561">
    <property type="entry name" value="Carbonic_anhydrase_a-class"/>
</dbReference>
<feature type="domain" description="Alpha-carbonic anhydrase" evidence="7">
    <location>
        <begin position="6"/>
        <end position="233"/>
    </location>
</feature>
<evidence type="ECO:0000313" key="20">
    <source>
        <dbReference type="Proteomes" id="UP000543379"/>
    </source>
</evidence>
<evidence type="ECO:0000313" key="18">
    <source>
        <dbReference type="Proteomes" id="UP000529446"/>
    </source>
</evidence>
<dbReference type="CDD" id="cd03124">
    <property type="entry name" value="alpha_CA_prokaryotic_like"/>
    <property type="match status" value="1"/>
</dbReference>
<dbReference type="EMBL" id="JAAROL010000001">
    <property type="protein sequence ID" value="MBC1330435.1"/>
    <property type="molecule type" value="Genomic_DNA"/>
</dbReference>
<dbReference type="Gene3D" id="3.10.200.10">
    <property type="entry name" value="Alpha carbonic anhydrase"/>
    <property type="match status" value="1"/>
</dbReference>
<evidence type="ECO:0000313" key="14">
    <source>
        <dbReference type="EMBL" id="MBC2117481.1"/>
    </source>
</evidence>
<dbReference type="Proteomes" id="UP000532866">
    <property type="component" value="Unassembled WGS sequence"/>
</dbReference>
<keyword evidence="5" id="KW-0456">Lyase</keyword>
<dbReference type="Proteomes" id="UP000519573">
    <property type="component" value="Unassembled WGS sequence"/>
</dbReference>
<dbReference type="AlphaFoldDB" id="A0A099W5Q2"/>
<comment type="similarity">
    <text evidence="1">Belongs to the alpha-carbonic anhydrase family.</text>
</comment>
<evidence type="ECO:0000313" key="23">
    <source>
        <dbReference type="Proteomes" id="UP000586951"/>
    </source>
</evidence>
<dbReference type="EMBL" id="JAARYH010000001">
    <property type="protein sequence ID" value="MBC2165084.1"/>
    <property type="molecule type" value="Genomic_DNA"/>
</dbReference>
<dbReference type="Proteomes" id="UP000586951">
    <property type="component" value="Unassembled WGS sequence"/>
</dbReference>
<dbReference type="PANTHER" id="PTHR18952:SF265">
    <property type="entry name" value="CARBONIC ANHYDRASE"/>
    <property type="match status" value="1"/>
</dbReference>
<dbReference type="InterPro" id="IPR001148">
    <property type="entry name" value="CA_dom"/>
</dbReference>
<dbReference type="eggNOG" id="COG3338">
    <property type="taxonomic scope" value="Bacteria"/>
</dbReference>
<dbReference type="GO" id="GO:0004089">
    <property type="term" value="F:carbonate dehydratase activity"/>
    <property type="evidence" value="ECO:0007669"/>
    <property type="project" value="UniProtKB-EC"/>
</dbReference>
<dbReference type="EMBL" id="JAARXI010000006">
    <property type="protein sequence ID" value="MBC2117481.1"/>
    <property type="molecule type" value="Genomic_DNA"/>
</dbReference>
<evidence type="ECO:0000313" key="13">
    <source>
        <dbReference type="EMBL" id="MBC2003724.1"/>
    </source>
</evidence>
<dbReference type="GeneID" id="58717802"/>
<evidence type="ECO:0000313" key="15">
    <source>
        <dbReference type="EMBL" id="MBC2165084.1"/>
    </source>
</evidence>
<evidence type="ECO:0000313" key="9">
    <source>
        <dbReference type="EMBL" id="MBC1315279.1"/>
    </source>
</evidence>
<dbReference type="RefSeq" id="WP_036086452.1">
    <property type="nucleotide sequence ID" value="NZ_CBCSHQ010000002.1"/>
</dbReference>
<proteinExistence type="inferred from homology"/>
<dbReference type="Pfam" id="PF00194">
    <property type="entry name" value="Carb_anhydrase"/>
    <property type="match status" value="1"/>
</dbReference>
<evidence type="ECO:0000256" key="6">
    <source>
        <dbReference type="ARBA" id="ARBA00048348"/>
    </source>
</evidence>
<accession>A0A099W5Q2</accession>
<evidence type="ECO:0000256" key="1">
    <source>
        <dbReference type="ARBA" id="ARBA00010718"/>
    </source>
</evidence>
<dbReference type="EMBL" id="JAARRU010000001">
    <property type="protein sequence ID" value="MBC1564757.1"/>
    <property type="molecule type" value="Genomic_DNA"/>
</dbReference>
<name>A0A099W5Q2_9LIST</name>
<comment type="caution">
    <text evidence="8">The sequence shown here is derived from an EMBL/GenBank/DDBJ whole genome shotgun (WGS) entry which is preliminary data.</text>
</comment>
<dbReference type="PROSITE" id="PS51144">
    <property type="entry name" value="ALPHA_CA_2"/>
    <property type="match status" value="1"/>
</dbReference>
<dbReference type="EMBL" id="JAARVD010000001">
    <property type="protein sequence ID" value="MBC1795616.1"/>
    <property type="molecule type" value="Genomic_DNA"/>
</dbReference>
<dbReference type="Proteomes" id="UP000029844">
    <property type="component" value="Unassembled WGS sequence"/>
</dbReference>
<reference evidence="17 18" key="2">
    <citation type="submission" date="2020-03" db="EMBL/GenBank/DDBJ databases">
        <title>Soil Listeria distribution.</title>
        <authorList>
            <person name="Liao J."/>
            <person name="Wiedmann M."/>
        </authorList>
    </citation>
    <scope>NUCLEOTIDE SEQUENCE [LARGE SCALE GENOMIC DNA]</scope>
    <source>
        <strain evidence="15 17">FSL L7-0245</strain>
        <strain evidence="14 18">FSL L7-0360</strain>
        <strain evidence="13 21">FSL L7-0435</strain>
        <strain evidence="12 22">FSL L7-0990</strain>
        <strain evidence="11 23">FSL L7-1427</strain>
        <strain evidence="9 20">FSL L7-1816</strain>
        <strain evidence="10 19">FSL L7-1833</strain>
    </source>
</reference>
<evidence type="ECO:0000313" key="17">
    <source>
        <dbReference type="Proteomes" id="UP000519573"/>
    </source>
</evidence>
<keyword evidence="4" id="KW-0862">Zinc</keyword>
<organism evidence="8 16">
    <name type="scientific">Listeria booriae</name>
    <dbReference type="NCBI Taxonomy" id="1552123"/>
    <lineage>
        <taxon>Bacteria</taxon>
        <taxon>Bacillati</taxon>
        <taxon>Bacillota</taxon>
        <taxon>Bacilli</taxon>
        <taxon>Bacillales</taxon>
        <taxon>Listeriaceae</taxon>
        <taxon>Listeria</taxon>
    </lineage>
</organism>
<dbReference type="PANTHER" id="PTHR18952">
    <property type="entry name" value="CARBONIC ANHYDRASE"/>
    <property type="match status" value="1"/>
</dbReference>
<evidence type="ECO:0000256" key="3">
    <source>
        <dbReference type="ARBA" id="ARBA00022723"/>
    </source>
</evidence>
<dbReference type="OrthoDB" id="5327615at2"/>
<protein>
    <recommendedName>
        <fullName evidence="2">carbonic anhydrase</fullName>
        <ecNumber evidence="2">4.2.1.1</ecNumber>
    </recommendedName>
</protein>
<evidence type="ECO:0000313" key="12">
    <source>
        <dbReference type="EMBL" id="MBC1795616.1"/>
    </source>
</evidence>
<keyword evidence="3" id="KW-0479">Metal-binding</keyword>
<evidence type="ECO:0000313" key="11">
    <source>
        <dbReference type="EMBL" id="MBC1564757.1"/>
    </source>
</evidence>
<dbReference type="Proteomes" id="UP000546806">
    <property type="component" value="Unassembled WGS sequence"/>
</dbReference>
<dbReference type="Proteomes" id="UP000548082">
    <property type="component" value="Unassembled WGS sequence"/>
</dbReference>
<dbReference type="Proteomes" id="UP000529446">
    <property type="component" value="Unassembled WGS sequence"/>
</dbReference>
<evidence type="ECO:0000256" key="5">
    <source>
        <dbReference type="ARBA" id="ARBA00023239"/>
    </source>
</evidence>
<evidence type="ECO:0000313" key="21">
    <source>
        <dbReference type="Proteomes" id="UP000546806"/>
    </source>
</evidence>
<evidence type="ECO:0000256" key="4">
    <source>
        <dbReference type="ARBA" id="ARBA00022833"/>
    </source>
</evidence>
<evidence type="ECO:0000313" key="8">
    <source>
        <dbReference type="EMBL" id="KGL40327.1"/>
    </source>
</evidence>